<dbReference type="InterPro" id="IPR021886">
    <property type="entry name" value="MgsA_C"/>
</dbReference>
<sequence length="300" mass="33643">PAFEVNAPLVSRSQVFVFETLEDKDIEKIIRRAVKKFYPRHKIAAAALNHMVKSANGDARSALNTLELAGQMTTNINLSAAEAASQKKAIYYDKKGDWHYDVISAFIKSLRGSDPDAAVYWLARMLEAGEDPMFIARRMVILASEDVGNANPNALVLAIAAMQAVHMVGLPEARIILSQTATYLASSPKSNASYLAIDQAQQDVRNERLEGVPIHLRNAPTDLAKKLDHGKDYQYPHNFQDGFIEQQYLPDNLIDKIYYQPKEIGKEAAIKKHLESLRPRRYATKKSLKSRHCPKNLDNN</sequence>
<feature type="non-terminal residue" evidence="5">
    <location>
        <position position="1"/>
    </location>
</feature>
<evidence type="ECO:0000313" key="5">
    <source>
        <dbReference type="EMBL" id="TSC95771.1"/>
    </source>
</evidence>
<evidence type="ECO:0000256" key="2">
    <source>
        <dbReference type="ARBA" id="ARBA00022840"/>
    </source>
</evidence>
<proteinExistence type="predicted"/>
<evidence type="ECO:0000259" key="3">
    <source>
        <dbReference type="Pfam" id="PF12002"/>
    </source>
</evidence>
<dbReference type="InterPro" id="IPR027417">
    <property type="entry name" value="P-loop_NTPase"/>
</dbReference>
<name>A0A554LSB4_9BACT</name>
<dbReference type="Pfam" id="PF16193">
    <property type="entry name" value="AAA_assoc_2"/>
    <property type="match status" value="1"/>
</dbReference>
<dbReference type="CDD" id="cd18139">
    <property type="entry name" value="HLD_clamp_RarA"/>
    <property type="match status" value="1"/>
</dbReference>
<dbReference type="FunFam" id="1.20.272.10:FF:000001">
    <property type="entry name" value="Putative AAA family ATPase"/>
    <property type="match status" value="1"/>
</dbReference>
<evidence type="ECO:0000256" key="1">
    <source>
        <dbReference type="ARBA" id="ARBA00022741"/>
    </source>
</evidence>
<evidence type="ECO:0000313" key="6">
    <source>
        <dbReference type="Proteomes" id="UP000318711"/>
    </source>
</evidence>
<dbReference type="PANTHER" id="PTHR13779">
    <property type="entry name" value="WERNER HELICASE-INTERACTING PROTEIN 1 FAMILY MEMBER"/>
    <property type="match status" value="1"/>
</dbReference>
<dbReference type="GO" id="GO:0006261">
    <property type="term" value="P:DNA-templated DNA replication"/>
    <property type="evidence" value="ECO:0007669"/>
    <property type="project" value="TreeGrafter"/>
</dbReference>
<comment type="caution">
    <text evidence="5">The sequence shown here is derived from an EMBL/GenBank/DDBJ whole genome shotgun (WGS) entry which is preliminary data.</text>
</comment>
<dbReference type="SUPFAM" id="SSF52540">
    <property type="entry name" value="P-loop containing nucleoside triphosphate hydrolases"/>
    <property type="match status" value="1"/>
</dbReference>
<keyword evidence="1" id="KW-0547">Nucleotide-binding</keyword>
<dbReference type="Gene3D" id="1.10.8.60">
    <property type="match status" value="1"/>
</dbReference>
<feature type="domain" description="MgsA AAA+ ATPase C-terminal" evidence="3">
    <location>
        <begin position="112"/>
        <end position="277"/>
    </location>
</feature>
<dbReference type="InterPro" id="IPR051314">
    <property type="entry name" value="AAA_ATPase_RarA/MGS1/WRNIP1"/>
</dbReference>
<dbReference type="GO" id="GO:0017116">
    <property type="term" value="F:single-stranded DNA helicase activity"/>
    <property type="evidence" value="ECO:0007669"/>
    <property type="project" value="TreeGrafter"/>
</dbReference>
<accession>A0A554LSB4</accession>
<dbReference type="Gene3D" id="1.10.3710.10">
    <property type="entry name" value="DNA polymerase III clamp loader subunits, C-terminal domain"/>
    <property type="match status" value="1"/>
</dbReference>
<dbReference type="AlphaFoldDB" id="A0A554LSB4"/>
<dbReference type="InterPro" id="IPR032423">
    <property type="entry name" value="AAA_assoc_2"/>
</dbReference>
<dbReference type="GO" id="GO:0005524">
    <property type="term" value="F:ATP binding"/>
    <property type="evidence" value="ECO:0007669"/>
    <property type="project" value="UniProtKB-KW"/>
</dbReference>
<reference evidence="5 6" key="1">
    <citation type="submission" date="2017-07" db="EMBL/GenBank/DDBJ databases">
        <title>Mechanisms for carbon and nitrogen cycling indicate functional differentiation within the Candidate Phyla Radiation.</title>
        <authorList>
            <person name="Danczak R.E."/>
            <person name="Johnston M.D."/>
            <person name="Kenah C."/>
            <person name="Slattery M."/>
            <person name="Wrighton K.C."/>
            <person name="Wilkins M.J."/>
        </authorList>
    </citation>
    <scope>NUCLEOTIDE SEQUENCE [LARGE SCALE GENOMIC DNA]</scope>
    <source>
        <strain evidence="5">Licking1014_2</strain>
    </source>
</reference>
<dbReference type="PANTHER" id="PTHR13779:SF7">
    <property type="entry name" value="ATPASE WRNIP1"/>
    <property type="match status" value="1"/>
</dbReference>
<dbReference type="EMBL" id="VMGL01000056">
    <property type="protein sequence ID" value="TSC95771.1"/>
    <property type="molecule type" value="Genomic_DNA"/>
</dbReference>
<dbReference type="GO" id="GO:0008047">
    <property type="term" value="F:enzyme activator activity"/>
    <property type="evidence" value="ECO:0007669"/>
    <property type="project" value="TreeGrafter"/>
</dbReference>
<dbReference type="Gene3D" id="1.20.272.10">
    <property type="match status" value="1"/>
</dbReference>
<dbReference type="Pfam" id="PF12002">
    <property type="entry name" value="MgsA_C"/>
    <property type="match status" value="1"/>
</dbReference>
<protein>
    <submittedName>
        <fullName evidence="5">AAA ATPase central domain protein</fullName>
    </submittedName>
</protein>
<dbReference type="SUPFAM" id="SSF48019">
    <property type="entry name" value="post-AAA+ oligomerization domain-like"/>
    <property type="match status" value="1"/>
</dbReference>
<gene>
    <name evidence="5" type="ORF">CEN88_432</name>
</gene>
<dbReference type="GO" id="GO:0003677">
    <property type="term" value="F:DNA binding"/>
    <property type="evidence" value="ECO:0007669"/>
    <property type="project" value="InterPro"/>
</dbReference>
<evidence type="ECO:0000259" key="4">
    <source>
        <dbReference type="Pfam" id="PF16193"/>
    </source>
</evidence>
<organism evidence="5 6">
    <name type="scientific">Candidatus Berkelbacteria bacterium Licking1014_2</name>
    <dbReference type="NCBI Taxonomy" id="2017146"/>
    <lineage>
        <taxon>Bacteria</taxon>
        <taxon>Candidatus Berkelbacteria</taxon>
    </lineage>
</organism>
<dbReference type="GO" id="GO:0000731">
    <property type="term" value="P:DNA synthesis involved in DNA repair"/>
    <property type="evidence" value="ECO:0007669"/>
    <property type="project" value="TreeGrafter"/>
</dbReference>
<feature type="domain" description="AAA C-terminal" evidence="4">
    <location>
        <begin position="42"/>
        <end position="111"/>
    </location>
</feature>
<dbReference type="InterPro" id="IPR008921">
    <property type="entry name" value="DNA_pol3_clamp-load_cplx_C"/>
</dbReference>
<dbReference type="Proteomes" id="UP000318711">
    <property type="component" value="Unassembled WGS sequence"/>
</dbReference>
<keyword evidence="2" id="KW-0067">ATP-binding</keyword>